<gene>
    <name evidence="2" type="ORF">GCM10023351_21030</name>
</gene>
<evidence type="ECO:0000256" key="1">
    <source>
        <dbReference type="SAM" id="MobiDB-lite"/>
    </source>
</evidence>
<proteinExistence type="predicted"/>
<name>A0ABP9ABL0_9MICO</name>
<feature type="region of interest" description="Disordered" evidence="1">
    <location>
        <begin position="1"/>
        <end position="46"/>
    </location>
</feature>
<protein>
    <submittedName>
        <fullName evidence="2">Uncharacterized protein</fullName>
    </submittedName>
</protein>
<accession>A0ABP9ABL0</accession>
<organism evidence="2 3">
    <name type="scientific">Microbacterium gilvum</name>
    <dbReference type="NCBI Taxonomy" id="1336204"/>
    <lineage>
        <taxon>Bacteria</taxon>
        <taxon>Bacillati</taxon>
        <taxon>Actinomycetota</taxon>
        <taxon>Actinomycetes</taxon>
        <taxon>Micrococcales</taxon>
        <taxon>Microbacteriaceae</taxon>
        <taxon>Microbacterium</taxon>
    </lineage>
</organism>
<dbReference type="RefSeq" id="WP_345438897.1">
    <property type="nucleotide sequence ID" value="NZ_BAABKO010000003.1"/>
</dbReference>
<sequence length="46" mass="4825">MSDTQRPSDPGTGHPSQAEGEDPDRPLGAPDPREDDHPSQAEGGDD</sequence>
<keyword evidence="3" id="KW-1185">Reference proteome</keyword>
<dbReference type="EMBL" id="BAABKO010000003">
    <property type="protein sequence ID" value="GAA4776202.1"/>
    <property type="molecule type" value="Genomic_DNA"/>
</dbReference>
<dbReference type="Proteomes" id="UP001501645">
    <property type="component" value="Unassembled WGS sequence"/>
</dbReference>
<evidence type="ECO:0000313" key="3">
    <source>
        <dbReference type="Proteomes" id="UP001501645"/>
    </source>
</evidence>
<evidence type="ECO:0000313" key="2">
    <source>
        <dbReference type="EMBL" id="GAA4776202.1"/>
    </source>
</evidence>
<comment type="caution">
    <text evidence="2">The sequence shown here is derived from an EMBL/GenBank/DDBJ whole genome shotgun (WGS) entry which is preliminary data.</text>
</comment>
<reference evidence="3" key="1">
    <citation type="journal article" date="2019" name="Int. J. Syst. Evol. Microbiol.">
        <title>The Global Catalogue of Microorganisms (GCM) 10K type strain sequencing project: providing services to taxonomists for standard genome sequencing and annotation.</title>
        <authorList>
            <consortium name="The Broad Institute Genomics Platform"/>
            <consortium name="The Broad Institute Genome Sequencing Center for Infectious Disease"/>
            <person name="Wu L."/>
            <person name="Ma J."/>
        </authorList>
    </citation>
    <scope>NUCLEOTIDE SEQUENCE [LARGE SCALE GENOMIC DNA]</scope>
    <source>
        <strain evidence="3">JCM 18537</strain>
    </source>
</reference>